<dbReference type="RefSeq" id="WP_049682380.1">
    <property type="nucleotide sequence ID" value="NZ_LFZW01000001.1"/>
</dbReference>
<evidence type="ECO:0000313" key="3">
    <source>
        <dbReference type="EMBL" id="KMY51028.1"/>
    </source>
</evidence>
<sequence length="349" mass="40091">MNNVLLLTDKLITGGAEMYFCKLENHLKDEKMAFYSAAATGELYNQIQNKHHFIPLSLKNHMANLYTLSKEVTQKNITVIHANSLRMLLYSITIKKITRRQMKLVYTKHNVTILEKKMPSLFKKVLNQHVDQIIAVSNFEKENLLQLGVKNEITRTIYNGVDIDHFSFHQQKPKETFNVGILARLSKEKNHELFLKIVNELKDEPKVMFFMAGEGPERDSVERIISDLHLNHKVKLLGNTTNPYEFICNMDILLLTSLREVFPMVVLEALSTGTPMVSVDVGGIKEAVVDHETGILISHHSEKEFAKKIKLLHDNENLRQHLRVTGRQKVEKSFSLASMIHSTLETYQS</sequence>
<evidence type="ECO:0000259" key="2">
    <source>
        <dbReference type="Pfam" id="PF13439"/>
    </source>
</evidence>
<dbReference type="PANTHER" id="PTHR12526">
    <property type="entry name" value="GLYCOSYLTRANSFERASE"/>
    <property type="match status" value="1"/>
</dbReference>
<gene>
    <name evidence="3" type="ORF">AC625_17085</name>
</gene>
<dbReference type="InterPro" id="IPR001296">
    <property type="entry name" value="Glyco_trans_1"/>
</dbReference>
<comment type="caution">
    <text evidence="3">The sequence shown here is derived from an EMBL/GenBank/DDBJ whole genome shotgun (WGS) entry which is preliminary data.</text>
</comment>
<organism evidence="3 4">
    <name type="scientific">Peribacillus loiseleuriae</name>
    <dbReference type="NCBI Taxonomy" id="1679170"/>
    <lineage>
        <taxon>Bacteria</taxon>
        <taxon>Bacillati</taxon>
        <taxon>Bacillota</taxon>
        <taxon>Bacilli</taxon>
        <taxon>Bacillales</taxon>
        <taxon>Bacillaceae</taxon>
        <taxon>Peribacillus</taxon>
    </lineage>
</organism>
<dbReference type="PANTHER" id="PTHR12526:SF630">
    <property type="entry name" value="GLYCOSYLTRANSFERASE"/>
    <property type="match status" value="1"/>
</dbReference>
<dbReference type="Gene3D" id="3.40.50.2000">
    <property type="entry name" value="Glycogen Phosphorylase B"/>
    <property type="match status" value="2"/>
</dbReference>
<protein>
    <submittedName>
        <fullName evidence="3">Mannosyl transferase</fullName>
    </submittedName>
</protein>
<dbReference type="STRING" id="1679170.AC625_17085"/>
<accession>A0A0K9GWM7</accession>
<feature type="domain" description="Glycosyltransferase subfamily 4-like N-terminal" evidence="2">
    <location>
        <begin position="14"/>
        <end position="164"/>
    </location>
</feature>
<dbReference type="SUPFAM" id="SSF53756">
    <property type="entry name" value="UDP-Glycosyltransferase/glycogen phosphorylase"/>
    <property type="match status" value="1"/>
</dbReference>
<evidence type="ECO:0000259" key="1">
    <source>
        <dbReference type="Pfam" id="PF00534"/>
    </source>
</evidence>
<reference evidence="4" key="1">
    <citation type="submission" date="2015-07" db="EMBL/GenBank/DDBJ databases">
        <title>Genome sequencing project for genomic taxonomy and phylogenomics of Bacillus-like bacteria.</title>
        <authorList>
            <person name="Liu B."/>
            <person name="Wang J."/>
            <person name="Zhu Y."/>
            <person name="Liu G."/>
            <person name="Chen Q."/>
            <person name="Chen Z."/>
            <person name="Lan J."/>
            <person name="Che J."/>
            <person name="Ge C."/>
            <person name="Shi H."/>
            <person name="Pan Z."/>
            <person name="Liu X."/>
        </authorList>
    </citation>
    <scope>NUCLEOTIDE SEQUENCE [LARGE SCALE GENOMIC DNA]</scope>
    <source>
        <strain evidence="4">FJAT-27997</strain>
    </source>
</reference>
<keyword evidence="4" id="KW-1185">Reference proteome</keyword>
<dbReference type="GO" id="GO:0016757">
    <property type="term" value="F:glycosyltransferase activity"/>
    <property type="evidence" value="ECO:0007669"/>
    <property type="project" value="InterPro"/>
</dbReference>
<dbReference type="AlphaFoldDB" id="A0A0K9GWM7"/>
<dbReference type="PATRIC" id="fig|1679170.3.peg.3883"/>
<evidence type="ECO:0000313" key="4">
    <source>
        <dbReference type="Proteomes" id="UP000037146"/>
    </source>
</evidence>
<proteinExistence type="predicted"/>
<dbReference type="EMBL" id="LFZW01000001">
    <property type="protein sequence ID" value="KMY51028.1"/>
    <property type="molecule type" value="Genomic_DNA"/>
</dbReference>
<name>A0A0K9GWM7_9BACI</name>
<feature type="domain" description="Glycosyl transferase family 1" evidence="1">
    <location>
        <begin position="165"/>
        <end position="328"/>
    </location>
</feature>
<dbReference type="Proteomes" id="UP000037146">
    <property type="component" value="Unassembled WGS sequence"/>
</dbReference>
<dbReference type="Pfam" id="PF00534">
    <property type="entry name" value="Glycos_transf_1"/>
    <property type="match status" value="1"/>
</dbReference>
<keyword evidence="3" id="KW-0808">Transferase</keyword>
<dbReference type="InterPro" id="IPR028098">
    <property type="entry name" value="Glyco_trans_4-like_N"/>
</dbReference>
<dbReference type="Pfam" id="PF13439">
    <property type="entry name" value="Glyco_transf_4"/>
    <property type="match status" value="1"/>
</dbReference>
<dbReference type="OrthoDB" id="139410at2"/>
<dbReference type="CDD" id="cd03819">
    <property type="entry name" value="GT4_WavL-like"/>
    <property type="match status" value="1"/>
</dbReference>